<accession>A0ABU6L8Z1</accession>
<keyword evidence="1" id="KW-0175">Coiled coil</keyword>
<evidence type="ECO:0000256" key="3">
    <source>
        <dbReference type="SAM" id="Phobius"/>
    </source>
</evidence>
<evidence type="ECO:0000256" key="1">
    <source>
        <dbReference type="SAM" id="Coils"/>
    </source>
</evidence>
<feature type="transmembrane region" description="Helical" evidence="3">
    <location>
        <begin position="99"/>
        <end position="119"/>
    </location>
</feature>
<sequence length="120" mass="13464">MAANKNNDAVSNSTSESNRPLRLNAANKKLLFGLVSNRPRKMTVQDRLNQIFSAESKVLNVVSENVILSCNNNQLKSANQQLNQKNEHLKLEAKKFRSLIIRMSSIEIIIAAAFLIVHFS</sequence>
<dbReference type="RefSeq" id="WP_327775325.1">
    <property type="nucleotide sequence ID" value="NZ_JAYXUG010000013.1"/>
</dbReference>
<feature type="coiled-coil region" evidence="1">
    <location>
        <begin position="68"/>
        <end position="99"/>
    </location>
</feature>
<evidence type="ECO:0000313" key="4">
    <source>
        <dbReference type="EMBL" id="MEC6833025.1"/>
    </source>
</evidence>
<dbReference type="Proteomes" id="UP001306119">
    <property type="component" value="Unassembled WGS sequence"/>
</dbReference>
<dbReference type="EMBL" id="JAYXUG010000013">
    <property type="protein sequence ID" value="MEC6833025.1"/>
    <property type="molecule type" value="Genomic_DNA"/>
</dbReference>
<comment type="caution">
    <text evidence="4">The sequence shown here is derived from an EMBL/GenBank/DDBJ whole genome shotgun (WGS) entry which is preliminary data.</text>
</comment>
<reference evidence="4 5" key="1">
    <citation type="submission" date="2024-01" db="EMBL/GenBank/DDBJ databases">
        <title>Active colonisers of the gastrointestinal tract of Atlantic salmon farmed in a warm water region.</title>
        <authorList>
            <person name="Bowman J.P."/>
        </authorList>
    </citation>
    <scope>NUCLEOTIDE SEQUENCE [LARGE SCALE GENOMIC DNA]</scope>
    <source>
        <strain evidence="4 5">S3MW1</strain>
    </source>
</reference>
<name>A0ABU6L8Z1_9GAMM</name>
<organism evidence="4 5">
    <name type="scientific">Photobacterium toruni</name>
    <dbReference type="NCBI Taxonomy" id="1935446"/>
    <lineage>
        <taxon>Bacteria</taxon>
        <taxon>Pseudomonadati</taxon>
        <taxon>Pseudomonadota</taxon>
        <taxon>Gammaproteobacteria</taxon>
        <taxon>Vibrionales</taxon>
        <taxon>Vibrionaceae</taxon>
        <taxon>Photobacterium</taxon>
    </lineage>
</organism>
<keyword evidence="5" id="KW-1185">Reference proteome</keyword>
<feature type="region of interest" description="Disordered" evidence="2">
    <location>
        <begin position="1"/>
        <end position="22"/>
    </location>
</feature>
<feature type="compositionally biased region" description="Polar residues" evidence="2">
    <location>
        <begin position="1"/>
        <end position="18"/>
    </location>
</feature>
<keyword evidence="3" id="KW-0472">Membrane</keyword>
<gene>
    <name evidence="4" type="ORF">VXS06_14755</name>
</gene>
<evidence type="ECO:0000256" key="2">
    <source>
        <dbReference type="SAM" id="MobiDB-lite"/>
    </source>
</evidence>
<proteinExistence type="predicted"/>
<keyword evidence="3" id="KW-0812">Transmembrane</keyword>
<evidence type="ECO:0000313" key="5">
    <source>
        <dbReference type="Proteomes" id="UP001306119"/>
    </source>
</evidence>
<protein>
    <submittedName>
        <fullName evidence="4">Uncharacterized protein</fullName>
    </submittedName>
</protein>
<keyword evidence="3" id="KW-1133">Transmembrane helix</keyword>